<dbReference type="Gene3D" id="3.40.640.10">
    <property type="entry name" value="Type I PLP-dependent aspartate aminotransferase-like (Major domain)"/>
    <property type="match status" value="1"/>
</dbReference>
<dbReference type="PRINTS" id="PR00035">
    <property type="entry name" value="HTHGNTR"/>
</dbReference>
<dbReference type="PROSITE" id="PS50949">
    <property type="entry name" value="HTH_GNTR"/>
    <property type="match status" value="1"/>
</dbReference>
<evidence type="ECO:0000256" key="5">
    <source>
        <dbReference type="ARBA" id="ARBA00023163"/>
    </source>
</evidence>
<keyword evidence="7" id="KW-0808">Transferase</keyword>
<protein>
    <submittedName>
        <fullName evidence="7">PLP-dependent aminotransferase family protein</fullName>
    </submittedName>
</protein>
<keyword evidence="8" id="KW-1185">Reference proteome</keyword>
<accession>A0ABP8UJ58</accession>
<dbReference type="InterPro" id="IPR015421">
    <property type="entry name" value="PyrdxlP-dep_Trfase_major"/>
</dbReference>
<dbReference type="SUPFAM" id="SSF53383">
    <property type="entry name" value="PLP-dependent transferases"/>
    <property type="match status" value="1"/>
</dbReference>
<dbReference type="InterPro" id="IPR051446">
    <property type="entry name" value="HTH_trans_reg/aminotransferase"/>
</dbReference>
<reference evidence="8" key="1">
    <citation type="journal article" date="2019" name="Int. J. Syst. Evol. Microbiol.">
        <title>The Global Catalogue of Microorganisms (GCM) 10K type strain sequencing project: providing services to taxonomists for standard genome sequencing and annotation.</title>
        <authorList>
            <consortium name="The Broad Institute Genomics Platform"/>
            <consortium name="The Broad Institute Genome Sequencing Center for Infectious Disease"/>
            <person name="Wu L."/>
            <person name="Ma J."/>
        </authorList>
    </citation>
    <scope>NUCLEOTIDE SEQUENCE [LARGE SCALE GENOMIC DNA]</scope>
    <source>
        <strain evidence="8">JCM 17939</strain>
    </source>
</reference>
<keyword evidence="7" id="KW-0032">Aminotransferase</keyword>
<gene>
    <name evidence="7" type="ORF">GCM10023196_059870</name>
</gene>
<dbReference type="InterPro" id="IPR036390">
    <property type="entry name" value="WH_DNA-bd_sf"/>
</dbReference>
<proteinExistence type="inferred from homology"/>
<organism evidence="7 8">
    <name type="scientific">Actinoallomurus vinaceus</name>
    <dbReference type="NCBI Taxonomy" id="1080074"/>
    <lineage>
        <taxon>Bacteria</taxon>
        <taxon>Bacillati</taxon>
        <taxon>Actinomycetota</taxon>
        <taxon>Actinomycetes</taxon>
        <taxon>Streptosporangiales</taxon>
        <taxon>Thermomonosporaceae</taxon>
        <taxon>Actinoallomurus</taxon>
    </lineage>
</organism>
<keyword evidence="4" id="KW-0238">DNA-binding</keyword>
<comment type="similarity">
    <text evidence="1">In the C-terminal section; belongs to the class-I pyridoxal-phosphate-dependent aminotransferase family.</text>
</comment>
<name>A0ABP8UJ58_9ACTN</name>
<evidence type="ECO:0000313" key="8">
    <source>
        <dbReference type="Proteomes" id="UP001501442"/>
    </source>
</evidence>
<evidence type="ECO:0000313" key="7">
    <source>
        <dbReference type="EMBL" id="GAA4631239.1"/>
    </source>
</evidence>
<dbReference type="GO" id="GO:0008483">
    <property type="term" value="F:transaminase activity"/>
    <property type="evidence" value="ECO:0007669"/>
    <property type="project" value="UniProtKB-KW"/>
</dbReference>
<dbReference type="EMBL" id="BAABHK010000009">
    <property type="protein sequence ID" value="GAA4631239.1"/>
    <property type="molecule type" value="Genomic_DNA"/>
</dbReference>
<dbReference type="InterPro" id="IPR000524">
    <property type="entry name" value="Tscrpt_reg_HTH_GntR"/>
</dbReference>
<dbReference type="InterPro" id="IPR004839">
    <property type="entry name" value="Aminotransferase_I/II_large"/>
</dbReference>
<dbReference type="Pfam" id="PF00155">
    <property type="entry name" value="Aminotran_1_2"/>
    <property type="match status" value="1"/>
</dbReference>
<dbReference type="RefSeq" id="WP_345434432.1">
    <property type="nucleotide sequence ID" value="NZ_BAABHK010000009.1"/>
</dbReference>
<dbReference type="InterPro" id="IPR015424">
    <property type="entry name" value="PyrdxlP-dep_Trfase"/>
</dbReference>
<dbReference type="Pfam" id="PF00392">
    <property type="entry name" value="GntR"/>
    <property type="match status" value="1"/>
</dbReference>
<evidence type="ECO:0000256" key="4">
    <source>
        <dbReference type="ARBA" id="ARBA00023125"/>
    </source>
</evidence>
<dbReference type="SMART" id="SM00345">
    <property type="entry name" value="HTH_GNTR"/>
    <property type="match status" value="1"/>
</dbReference>
<evidence type="ECO:0000256" key="3">
    <source>
        <dbReference type="ARBA" id="ARBA00023015"/>
    </source>
</evidence>
<evidence type="ECO:0000259" key="6">
    <source>
        <dbReference type="PROSITE" id="PS50949"/>
    </source>
</evidence>
<keyword evidence="3" id="KW-0805">Transcription regulation</keyword>
<keyword evidence="5" id="KW-0804">Transcription</keyword>
<dbReference type="PANTHER" id="PTHR46577:SF1">
    <property type="entry name" value="HTH-TYPE TRANSCRIPTIONAL REGULATORY PROTEIN GABR"/>
    <property type="match status" value="1"/>
</dbReference>
<sequence>MDLHLTLDRSAGRLAGQLADRLRDLVRRGVLVPGHRLPSTRDLAGDLNVSRGVVVTAYEQLVAEGFLVSRQGDGTRVARAPVAEPAPASGSAAHRRVLRLAAGMDAGPADPPGIAYDLRPGKPDLASFPRERWATAMRDVLRELPHVELNYPDPAGTRALRTELAGYLARVRAAVAEPGTVVVTAGVAHALSAVPRILLEEGHRLLAVEDPLAHQQLPLIRATGVRVVGVPVDEEGIDVAALARTRARALLITPAHQFPTGVVLSPGRRAALVEWARAADALIIEDDYDGEFRYDREPVGCLQGLAPERVVLAGSVSKALSPALRLGWAVAPPWLAIRLRAARALYDLGSSVPDQHVLARMIATGAYDRHLRLMRRRYRDRRDAFISTLTRRLPEIRVHGVSAGLHAYLELPAGTDEAEVVAQASALGVAVEGVAPMRLRHPGPPAIVVGYARVPERRLAEAVDLLAQAVSDAGRAEPTPRERTDRAR</sequence>
<keyword evidence="2" id="KW-0663">Pyridoxal phosphate</keyword>
<dbReference type="CDD" id="cd07377">
    <property type="entry name" value="WHTH_GntR"/>
    <property type="match status" value="1"/>
</dbReference>
<dbReference type="SUPFAM" id="SSF46785">
    <property type="entry name" value="Winged helix' DNA-binding domain"/>
    <property type="match status" value="1"/>
</dbReference>
<feature type="domain" description="HTH gntR-type" evidence="6">
    <location>
        <begin position="12"/>
        <end position="80"/>
    </location>
</feature>
<dbReference type="PANTHER" id="PTHR46577">
    <property type="entry name" value="HTH-TYPE TRANSCRIPTIONAL REGULATORY PROTEIN GABR"/>
    <property type="match status" value="1"/>
</dbReference>
<dbReference type="Proteomes" id="UP001501442">
    <property type="component" value="Unassembled WGS sequence"/>
</dbReference>
<comment type="caution">
    <text evidence="7">The sequence shown here is derived from an EMBL/GenBank/DDBJ whole genome shotgun (WGS) entry which is preliminary data.</text>
</comment>
<evidence type="ECO:0000256" key="2">
    <source>
        <dbReference type="ARBA" id="ARBA00022898"/>
    </source>
</evidence>
<dbReference type="CDD" id="cd00609">
    <property type="entry name" value="AAT_like"/>
    <property type="match status" value="1"/>
</dbReference>
<dbReference type="Gene3D" id="1.10.10.10">
    <property type="entry name" value="Winged helix-like DNA-binding domain superfamily/Winged helix DNA-binding domain"/>
    <property type="match status" value="1"/>
</dbReference>
<evidence type="ECO:0000256" key="1">
    <source>
        <dbReference type="ARBA" id="ARBA00005384"/>
    </source>
</evidence>
<dbReference type="InterPro" id="IPR036388">
    <property type="entry name" value="WH-like_DNA-bd_sf"/>
</dbReference>